<feature type="compositionally biased region" description="Basic residues" evidence="1">
    <location>
        <begin position="1"/>
        <end position="13"/>
    </location>
</feature>
<reference evidence="4" key="1">
    <citation type="submission" date="2017-12" db="EMBL/GenBank/DDBJ databases">
        <authorList>
            <consortium name="DOE Joint Genome Institute"/>
            <person name="Mondo S.J."/>
            <person name="Kjaerbolling I."/>
            <person name="Vesth T.C."/>
            <person name="Frisvad J.C."/>
            <person name="Nybo J.L."/>
            <person name="Theobald S."/>
            <person name="Kuo A."/>
            <person name="Bowyer P."/>
            <person name="Matsuda Y."/>
            <person name="Lyhne E.K."/>
            <person name="Kogle M.E."/>
            <person name="Clum A."/>
            <person name="Lipzen A."/>
            <person name="Salamov A."/>
            <person name="Ngan C.Y."/>
            <person name="Daum C."/>
            <person name="Chiniquy J."/>
            <person name="Barry K."/>
            <person name="LaButti K."/>
            <person name="Haridas S."/>
            <person name="Simmons B.A."/>
            <person name="Magnuson J.K."/>
            <person name="Mortensen U.H."/>
            <person name="Larsen T.O."/>
            <person name="Grigoriev I.V."/>
            <person name="Baker S.E."/>
            <person name="Andersen M.R."/>
            <person name="Nordberg H.P."/>
            <person name="Cantor M.N."/>
            <person name="Hua S.X."/>
        </authorList>
    </citation>
    <scope>NUCLEOTIDE SEQUENCE [LARGE SCALE GENOMIC DNA]</scope>
    <source>
        <strain evidence="4">IBT 19404</strain>
    </source>
</reference>
<keyword evidence="2" id="KW-1133">Transmembrane helix</keyword>
<name>A0A2J5HMP2_9EURO</name>
<keyword evidence="2" id="KW-0472">Membrane</keyword>
<dbReference type="Proteomes" id="UP000235023">
    <property type="component" value="Unassembled WGS sequence"/>
</dbReference>
<dbReference type="EMBL" id="KZ559576">
    <property type="protein sequence ID" value="PLN78466.1"/>
    <property type="molecule type" value="Genomic_DNA"/>
</dbReference>
<evidence type="ECO:0000256" key="1">
    <source>
        <dbReference type="SAM" id="MobiDB-lite"/>
    </source>
</evidence>
<dbReference type="AlphaFoldDB" id="A0A2J5HMP2"/>
<evidence type="ECO:0000313" key="4">
    <source>
        <dbReference type="Proteomes" id="UP000235023"/>
    </source>
</evidence>
<organism evidence="3 4">
    <name type="scientific">Aspergillus taichungensis</name>
    <dbReference type="NCBI Taxonomy" id="482145"/>
    <lineage>
        <taxon>Eukaryota</taxon>
        <taxon>Fungi</taxon>
        <taxon>Dikarya</taxon>
        <taxon>Ascomycota</taxon>
        <taxon>Pezizomycotina</taxon>
        <taxon>Eurotiomycetes</taxon>
        <taxon>Eurotiomycetidae</taxon>
        <taxon>Eurotiales</taxon>
        <taxon>Aspergillaceae</taxon>
        <taxon>Aspergillus</taxon>
        <taxon>Aspergillus subgen. Circumdati</taxon>
    </lineage>
</organism>
<protein>
    <submittedName>
        <fullName evidence="3">Uncharacterized protein</fullName>
    </submittedName>
</protein>
<keyword evidence="4" id="KW-1185">Reference proteome</keyword>
<gene>
    <name evidence="3" type="ORF">BDW42DRAFT_174880</name>
</gene>
<evidence type="ECO:0000313" key="3">
    <source>
        <dbReference type="EMBL" id="PLN78466.1"/>
    </source>
</evidence>
<sequence length="71" mass="7826">MKVSRRSSARRRNVSGGSWNGGNPQEVGHFLSPLSLLFLPVFTLFLCRLILLGFRGRTCRGVCGLVVQPLP</sequence>
<keyword evidence="2" id="KW-0812">Transmembrane</keyword>
<feature type="region of interest" description="Disordered" evidence="1">
    <location>
        <begin position="1"/>
        <end position="25"/>
    </location>
</feature>
<feature type="transmembrane region" description="Helical" evidence="2">
    <location>
        <begin position="30"/>
        <end position="51"/>
    </location>
</feature>
<accession>A0A2J5HMP2</accession>
<evidence type="ECO:0000256" key="2">
    <source>
        <dbReference type="SAM" id="Phobius"/>
    </source>
</evidence>
<proteinExistence type="predicted"/>